<keyword evidence="2" id="KW-0812">Transmembrane</keyword>
<keyword evidence="4" id="KW-1185">Reference proteome</keyword>
<keyword evidence="2" id="KW-1133">Transmembrane helix</keyword>
<sequence>MTRLVRTLLGEAGFERAAVWSATGFALSIVALRAAGALGSAPIAIAVACTAVVGVGVAGFTRVDGGLLPSVLLAYGPVSAALLEILGPRIRLVAGGGIAVDAGGAGGGPLSTGLALAESLAFAVAGAVALGVVGFLVGRGLAAATGGDAGNDGGDSKDDAGSPTADADD</sequence>
<dbReference type="AlphaFoldDB" id="A0A521C6V2"/>
<reference evidence="3 4" key="1">
    <citation type="submission" date="2017-05" db="EMBL/GenBank/DDBJ databases">
        <authorList>
            <person name="Varghese N."/>
            <person name="Submissions S."/>
        </authorList>
    </citation>
    <scope>NUCLEOTIDE SEQUENCE [LARGE SCALE GENOMIC DNA]</scope>
    <source>
        <strain evidence="3 4">DSM 19504</strain>
    </source>
</reference>
<feature type="region of interest" description="Disordered" evidence="1">
    <location>
        <begin position="145"/>
        <end position="169"/>
    </location>
</feature>
<organism evidence="3 4">
    <name type="scientific">Halorubrum cibi</name>
    <dbReference type="NCBI Taxonomy" id="413815"/>
    <lineage>
        <taxon>Archaea</taxon>
        <taxon>Methanobacteriati</taxon>
        <taxon>Methanobacteriota</taxon>
        <taxon>Stenosarchaea group</taxon>
        <taxon>Halobacteria</taxon>
        <taxon>Halobacteriales</taxon>
        <taxon>Haloferacaceae</taxon>
        <taxon>Halorubrum</taxon>
    </lineage>
</organism>
<protein>
    <submittedName>
        <fullName evidence="3">Uncharacterized protein</fullName>
    </submittedName>
</protein>
<name>A0A521C6V2_9EURY</name>
<evidence type="ECO:0000313" key="3">
    <source>
        <dbReference type="EMBL" id="SMO54420.1"/>
    </source>
</evidence>
<dbReference type="RefSeq" id="WP_185955698.1">
    <property type="nucleotide sequence ID" value="NZ_FXTD01000003.1"/>
</dbReference>
<dbReference type="EMBL" id="FXTD01000003">
    <property type="protein sequence ID" value="SMO54420.1"/>
    <property type="molecule type" value="Genomic_DNA"/>
</dbReference>
<evidence type="ECO:0000256" key="1">
    <source>
        <dbReference type="SAM" id="MobiDB-lite"/>
    </source>
</evidence>
<keyword evidence="2" id="KW-0472">Membrane</keyword>
<evidence type="ECO:0000313" key="4">
    <source>
        <dbReference type="Proteomes" id="UP000319712"/>
    </source>
</evidence>
<proteinExistence type="predicted"/>
<feature type="transmembrane region" description="Helical" evidence="2">
    <location>
        <begin position="43"/>
        <end position="61"/>
    </location>
</feature>
<accession>A0A521C6V2</accession>
<feature type="transmembrane region" description="Helical" evidence="2">
    <location>
        <begin position="67"/>
        <end position="86"/>
    </location>
</feature>
<evidence type="ECO:0000256" key="2">
    <source>
        <dbReference type="SAM" id="Phobius"/>
    </source>
</evidence>
<gene>
    <name evidence="3" type="ORF">SAMN06264867_103317</name>
</gene>
<dbReference type="OrthoDB" id="331622at2157"/>
<feature type="transmembrane region" description="Helical" evidence="2">
    <location>
        <begin position="17"/>
        <end position="36"/>
    </location>
</feature>
<dbReference type="Proteomes" id="UP000319712">
    <property type="component" value="Unassembled WGS sequence"/>
</dbReference>